<sequence>MLSFSFSRIIIIFLILCWWCCYCDAHIFTFTMHHRYSEPVKKWSHSASPSPSNRWPEKGTVEYYAELADRDRFLRGRRLSQFDAGLAFSDGNSTFRISSLGFLHYTTVELGTPGVKFMVALDTGSDLFWVPCDCTRCAATDSSSFASSAFASDFDLSVYNPNGSSTSKKVTCNNSLCTHRNQCLGTFSNCPYMVSYVSAETSTSGILVEDVLHLTQEDDDHDLVEANVVFGCGQIQSGSFLDVAAPNGLFGLGMEKISVPSMLSREGFTADSFSMCFGRDGIGRISFGDKGSLDQDETPFNLNPSHPTYNITINQVRVGTTLIDVEFTALFDSGTSFTYLVDPTYSRLSESFHSQVEDRRRPSDSRIPFEYCYDMSPDSNTSLIPSMSLTMGGGSRFTVYDPIIIISTQSELVYCLAVVKSAELNIIGQNFMTGYRVVFDREKLILGWKKSDCYDIEDHNNVVPTRPDSDNVPPAVAAGLGRYPATDSSRKSNYNSQQSSASPASLYSRISLLTCIGYLIFCILFCLHDL</sequence>
<name>A0ACB0IY51_TRIPR</name>
<evidence type="ECO:0000313" key="2">
    <source>
        <dbReference type="Proteomes" id="UP001177021"/>
    </source>
</evidence>
<dbReference type="Proteomes" id="UP001177021">
    <property type="component" value="Unassembled WGS sequence"/>
</dbReference>
<reference evidence="1" key="1">
    <citation type="submission" date="2023-10" db="EMBL/GenBank/DDBJ databases">
        <authorList>
            <person name="Rodriguez Cubillos JULIANA M."/>
            <person name="De Vega J."/>
        </authorList>
    </citation>
    <scope>NUCLEOTIDE SEQUENCE</scope>
</reference>
<proteinExistence type="predicted"/>
<protein>
    <submittedName>
        <fullName evidence="1">Uncharacterized protein</fullName>
    </submittedName>
</protein>
<evidence type="ECO:0000313" key="1">
    <source>
        <dbReference type="EMBL" id="CAJ2635837.1"/>
    </source>
</evidence>
<comment type="caution">
    <text evidence="1">The sequence shown here is derived from an EMBL/GenBank/DDBJ whole genome shotgun (WGS) entry which is preliminary data.</text>
</comment>
<dbReference type="EMBL" id="CASHSV030000002">
    <property type="protein sequence ID" value="CAJ2635837.1"/>
    <property type="molecule type" value="Genomic_DNA"/>
</dbReference>
<gene>
    <name evidence="1" type="ORF">MILVUS5_LOCUS6437</name>
</gene>
<organism evidence="1 2">
    <name type="scientific">Trifolium pratense</name>
    <name type="common">Red clover</name>
    <dbReference type="NCBI Taxonomy" id="57577"/>
    <lineage>
        <taxon>Eukaryota</taxon>
        <taxon>Viridiplantae</taxon>
        <taxon>Streptophyta</taxon>
        <taxon>Embryophyta</taxon>
        <taxon>Tracheophyta</taxon>
        <taxon>Spermatophyta</taxon>
        <taxon>Magnoliopsida</taxon>
        <taxon>eudicotyledons</taxon>
        <taxon>Gunneridae</taxon>
        <taxon>Pentapetalae</taxon>
        <taxon>rosids</taxon>
        <taxon>fabids</taxon>
        <taxon>Fabales</taxon>
        <taxon>Fabaceae</taxon>
        <taxon>Papilionoideae</taxon>
        <taxon>50 kb inversion clade</taxon>
        <taxon>NPAAA clade</taxon>
        <taxon>Hologalegina</taxon>
        <taxon>IRL clade</taxon>
        <taxon>Trifolieae</taxon>
        <taxon>Trifolium</taxon>
    </lineage>
</organism>
<accession>A0ACB0IY51</accession>
<keyword evidence="2" id="KW-1185">Reference proteome</keyword>